<accession>A0ABQ8DLR0</accession>
<proteinExistence type="predicted"/>
<dbReference type="EMBL" id="JAGKQM010000004">
    <property type="protein sequence ID" value="KAH0929440.1"/>
    <property type="molecule type" value="Genomic_DNA"/>
</dbReference>
<reference evidence="1 2" key="1">
    <citation type="submission" date="2021-05" db="EMBL/GenBank/DDBJ databases">
        <title>Genome Assembly of Synthetic Allotetraploid Brassica napus Reveals Homoeologous Exchanges between Subgenomes.</title>
        <authorList>
            <person name="Davis J.T."/>
        </authorList>
    </citation>
    <scope>NUCLEOTIDE SEQUENCE [LARGE SCALE GENOMIC DNA]</scope>
    <source>
        <strain evidence="2">cv. Da-Ae</strain>
        <tissue evidence="1">Seedling</tissue>
    </source>
</reference>
<sequence length="129" mass="14169">MTRKKTGLTGRGLFGPGFKAATVLPPSGDHIVLELHQRSFFTCIGDDEVDDGRKKVTIFFGTQTETAEGFAKELLLRPLIGVYLMGSLFHLMECRSGEVVWFLGMHPTVFSGLLGKGLWSFCSIATVLE</sequence>
<evidence type="ECO:0000313" key="2">
    <source>
        <dbReference type="Proteomes" id="UP000824890"/>
    </source>
</evidence>
<keyword evidence="2" id="KW-1185">Reference proteome</keyword>
<comment type="caution">
    <text evidence="1">The sequence shown here is derived from an EMBL/GenBank/DDBJ whole genome shotgun (WGS) entry which is preliminary data.</text>
</comment>
<protein>
    <submittedName>
        <fullName evidence="1">Uncharacterized protein</fullName>
    </submittedName>
</protein>
<organism evidence="1 2">
    <name type="scientific">Brassica napus</name>
    <name type="common">Rape</name>
    <dbReference type="NCBI Taxonomy" id="3708"/>
    <lineage>
        <taxon>Eukaryota</taxon>
        <taxon>Viridiplantae</taxon>
        <taxon>Streptophyta</taxon>
        <taxon>Embryophyta</taxon>
        <taxon>Tracheophyta</taxon>
        <taxon>Spermatophyta</taxon>
        <taxon>Magnoliopsida</taxon>
        <taxon>eudicotyledons</taxon>
        <taxon>Gunneridae</taxon>
        <taxon>Pentapetalae</taxon>
        <taxon>rosids</taxon>
        <taxon>malvids</taxon>
        <taxon>Brassicales</taxon>
        <taxon>Brassicaceae</taxon>
        <taxon>Brassiceae</taxon>
        <taxon>Brassica</taxon>
    </lineage>
</organism>
<evidence type="ECO:0000313" key="1">
    <source>
        <dbReference type="EMBL" id="KAH0929440.1"/>
    </source>
</evidence>
<dbReference type="Proteomes" id="UP000824890">
    <property type="component" value="Unassembled WGS sequence"/>
</dbReference>
<name>A0ABQ8DLR0_BRANA</name>
<gene>
    <name evidence="1" type="ORF">HID58_015167</name>
</gene>